<dbReference type="PROSITE" id="PS50930">
    <property type="entry name" value="HTH_LYTTR"/>
    <property type="match status" value="1"/>
</dbReference>
<evidence type="ECO:0000259" key="2">
    <source>
        <dbReference type="PROSITE" id="PS50110"/>
    </source>
</evidence>
<dbReference type="RefSeq" id="WP_094692318.1">
    <property type="nucleotide sequence ID" value="NZ_CALENZ010000044.1"/>
</dbReference>
<gene>
    <name evidence="4" type="ORF">BAQU_0163</name>
</gene>
<evidence type="ECO:0000259" key="3">
    <source>
        <dbReference type="PROSITE" id="PS50930"/>
    </source>
</evidence>
<dbReference type="Gene3D" id="3.40.50.2300">
    <property type="match status" value="1"/>
</dbReference>
<evidence type="ECO:0000256" key="1">
    <source>
        <dbReference type="PROSITE-ProRule" id="PRU00169"/>
    </source>
</evidence>
<dbReference type="Pfam" id="PF04397">
    <property type="entry name" value="LytTR"/>
    <property type="match status" value="1"/>
</dbReference>
<dbReference type="SMART" id="SM00850">
    <property type="entry name" value="LytTR"/>
    <property type="match status" value="1"/>
</dbReference>
<accession>A0A261GAA5</accession>
<dbReference type="PROSITE" id="PS50110">
    <property type="entry name" value="RESPONSE_REGULATORY"/>
    <property type="match status" value="1"/>
</dbReference>
<dbReference type="Gene3D" id="2.40.50.1020">
    <property type="entry name" value="LytTr DNA-binding domain"/>
    <property type="match status" value="1"/>
</dbReference>
<dbReference type="EMBL" id="MWXA01000002">
    <property type="protein sequence ID" value="OZG68348.1"/>
    <property type="molecule type" value="Genomic_DNA"/>
</dbReference>
<evidence type="ECO:0000313" key="4">
    <source>
        <dbReference type="EMBL" id="OZG68348.1"/>
    </source>
</evidence>
<keyword evidence="4" id="KW-0238">DNA-binding</keyword>
<dbReference type="AlphaFoldDB" id="A0A261GAA5"/>
<dbReference type="GeneID" id="98294854"/>
<dbReference type="OrthoDB" id="236568at2"/>
<keyword evidence="1" id="KW-0597">Phosphoprotein</keyword>
<reference evidence="4 5" key="1">
    <citation type="journal article" date="2017" name="BMC Genomics">
        <title>Comparative genomic and phylogenomic analyses of the Bifidobacteriaceae family.</title>
        <authorList>
            <person name="Lugli G.A."/>
            <person name="Milani C."/>
            <person name="Turroni F."/>
            <person name="Duranti S."/>
            <person name="Mancabelli L."/>
            <person name="Mangifesta M."/>
            <person name="Ferrario C."/>
            <person name="Modesto M."/>
            <person name="Mattarelli P."/>
            <person name="Jiri K."/>
            <person name="van Sinderen D."/>
            <person name="Ventura M."/>
        </authorList>
    </citation>
    <scope>NUCLEOTIDE SEQUENCE [LARGE SCALE GENOMIC DNA]</scope>
    <source>
        <strain evidence="4 5">LMG 28769</strain>
    </source>
</reference>
<dbReference type="PANTHER" id="PTHR37299">
    <property type="entry name" value="TRANSCRIPTIONAL REGULATOR-RELATED"/>
    <property type="match status" value="1"/>
</dbReference>
<protein>
    <submittedName>
        <fullName evidence="4">DNA-binding response regulator</fullName>
    </submittedName>
</protein>
<proteinExistence type="predicted"/>
<sequence length="239" mass="27432">MKNIRIGVVEDDPQARKIVLTFLKRFSEESDDTFTIAVFDDALSLIDRYRPVYDILLMDIEMSGMNGMDAARWIRKCDQSVIIVFITAAPQYAISGYEVQALSYLLKPVPWFAFKQELERSIGMVRHKIGSSMLVETRSQGLRLELSHVIYFESIRHTIVIHTLSDRLSISSTLKELESELREQSFFRSNACYLVNLGHVMAVEDQDCVMTNGERLRISRPRKKAFLAVLAEYLGAMPR</sequence>
<dbReference type="Proteomes" id="UP000216451">
    <property type="component" value="Unassembled WGS sequence"/>
</dbReference>
<dbReference type="Pfam" id="PF00072">
    <property type="entry name" value="Response_reg"/>
    <property type="match status" value="1"/>
</dbReference>
<organism evidence="4 5">
    <name type="scientific">Bifidobacterium aquikefiri</name>
    <dbReference type="NCBI Taxonomy" id="1653207"/>
    <lineage>
        <taxon>Bacteria</taxon>
        <taxon>Bacillati</taxon>
        <taxon>Actinomycetota</taxon>
        <taxon>Actinomycetes</taxon>
        <taxon>Bifidobacteriales</taxon>
        <taxon>Bifidobacteriaceae</taxon>
        <taxon>Bifidobacterium</taxon>
    </lineage>
</organism>
<comment type="caution">
    <text evidence="4">The sequence shown here is derived from an EMBL/GenBank/DDBJ whole genome shotgun (WGS) entry which is preliminary data.</text>
</comment>
<dbReference type="InterPro" id="IPR007492">
    <property type="entry name" value="LytTR_DNA-bd_dom"/>
</dbReference>
<dbReference type="GO" id="GO:0000156">
    <property type="term" value="F:phosphorelay response regulator activity"/>
    <property type="evidence" value="ECO:0007669"/>
    <property type="project" value="InterPro"/>
</dbReference>
<name>A0A261GAA5_9BIFI</name>
<dbReference type="SMART" id="SM00448">
    <property type="entry name" value="REC"/>
    <property type="match status" value="1"/>
</dbReference>
<dbReference type="InterPro" id="IPR046947">
    <property type="entry name" value="LytR-like"/>
</dbReference>
<evidence type="ECO:0000313" key="5">
    <source>
        <dbReference type="Proteomes" id="UP000216451"/>
    </source>
</evidence>
<feature type="domain" description="HTH LytTR-type" evidence="3">
    <location>
        <begin position="133"/>
        <end position="232"/>
    </location>
</feature>
<dbReference type="SUPFAM" id="SSF52172">
    <property type="entry name" value="CheY-like"/>
    <property type="match status" value="1"/>
</dbReference>
<feature type="modified residue" description="4-aspartylphosphate" evidence="1">
    <location>
        <position position="59"/>
    </location>
</feature>
<feature type="domain" description="Response regulatory" evidence="2">
    <location>
        <begin position="5"/>
        <end position="122"/>
    </location>
</feature>
<dbReference type="InterPro" id="IPR011006">
    <property type="entry name" value="CheY-like_superfamily"/>
</dbReference>
<keyword evidence="5" id="KW-1185">Reference proteome</keyword>
<dbReference type="PANTHER" id="PTHR37299:SF1">
    <property type="entry name" value="STAGE 0 SPORULATION PROTEIN A HOMOLOG"/>
    <property type="match status" value="1"/>
</dbReference>
<dbReference type="GO" id="GO:0003677">
    <property type="term" value="F:DNA binding"/>
    <property type="evidence" value="ECO:0007669"/>
    <property type="project" value="UniProtKB-KW"/>
</dbReference>
<dbReference type="InterPro" id="IPR001789">
    <property type="entry name" value="Sig_transdc_resp-reg_receiver"/>
</dbReference>